<dbReference type="PROSITE" id="PS52015">
    <property type="entry name" value="TONB_CTD"/>
    <property type="match status" value="1"/>
</dbReference>
<dbReference type="GO" id="GO:0015031">
    <property type="term" value="P:protein transport"/>
    <property type="evidence" value="ECO:0007669"/>
    <property type="project" value="UniProtKB-KW"/>
</dbReference>
<feature type="compositionally biased region" description="Pro residues" evidence="10">
    <location>
        <begin position="75"/>
        <end position="101"/>
    </location>
</feature>
<evidence type="ECO:0000259" key="12">
    <source>
        <dbReference type="PROSITE" id="PS52015"/>
    </source>
</evidence>
<dbReference type="GO" id="GO:0098797">
    <property type="term" value="C:plasma membrane protein complex"/>
    <property type="evidence" value="ECO:0007669"/>
    <property type="project" value="TreeGrafter"/>
</dbReference>
<evidence type="ECO:0000256" key="4">
    <source>
        <dbReference type="ARBA" id="ARBA00022475"/>
    </source>
</evidence>
<proteinExistence type="inferred from homology"/>
<keyword evidence="7" id="KW-0653">Protein transport</keyword>
<keyword evidence="8 11" id="KW-1133">Transmembrane helix</keyword>
<evidence type="ECO:0000256" key="10">
    <source>
        <dbReference type="SAM" id="MobiDB-lite"/>
    </source>
</evidence>
<keyword evidence="4" id="KW-1003">Cell membrane</keyword>
<dbReference type="PRINTS" id="PR01374">
    <property type="entry name" value="TONBPROTEIN"/>
</dbReference>
<evidence type="ECO:0000256" key="3">
    <source>
        <dbReference type="ARBA" id="ARBA00022448"/>
    </source>
</evidence>
<reference evidence="13 14" key="1">
    <citation type="journal article" date="2019" name="ISME J.">
        <title>Insights into ecological role of a new deltaproteobacterial order Candidatus Acidulodesulfobacterales by metagenomics and metatranscriptomics.</title>
        <authorList>
            <person name="Tan S."/>
            <person name="Liu J."/>
            <person name="Fang Y."/>
            <person name="Hedlund B.P."/>
            <person name="Lian Z.H."/>
            <person name="Huang L.Y."/>
            <person name="Li J.T."/>
            <person name="Huang L.N."/>
            <person name="Li W.J."/>
            <person name="Jiang H.C."/>
            <person name="Dong H.L."/>
            <person name="Shu W.S."/>
        </authorList>
    </citation>
    <scope>NUCLEOTIDE SEQUENCE [LARGE SCALE GENOMIC DNA]</scope>
    <source>
        <strain evidence="13">AP2</strain>
    </source>
</reference>
<evidence type="ECO:0000256" key="8">
    <source>
        <dbReference type="ARBA" id="ARBA00022989"/>
    </source>
</evidence>
<dbReference type="GO" id="GO:0030288">
    <property type="term" value="C:outer membrane-bounded periplasmic space"/>
    <property type="evidence" value="ECO:0007669"/>
    <property type="project" value="InterPro"/>
</dbReference>
<accession>A0A519BJ17</accession>
<organism evidence="13 14">
    <name type="scientific">Acididesulfobacter guangdongensis</name>
    <dbReference type="NCBI Taxonomy" id="2597225"/>
    <lineage>
        <taxon>Bacteria</taxon>
        <taxon>Deltaproteobacteria</taxon>
        <taxon>Candidatus Acidulodesulfobacterales</taxon>
        <taxon>Candidatus Acididesulfobacter</taxon>
    </lineage>
</organism>
<dbReference type="EMBL" id="SGBC01000001">
    <property type="protein sequence ID" value="RZD17257.1"/>
    <property type="molecule type" value="Genomic_DNA"/>
</dbReference>
<dbReference type="Proteomes" id="UP000316562">
    <property type="component" value="Unassembled WGS sequence"/>
</dbReference>
<feature type="transmembrane region" description="Helical" evidence="11">
    <location>
        <begin position="24"/>
        <end position="46"/>
    </location>
</feature>
<dbReference type="InterPro" id="IPR006260">
    <property type="entry name" value="TonB/TolA_C"/>
</dbReference>
<comment type="caution">
    <text evidence="13">The sequence shown here is derived from an EMBL/GenBank/DDBJ whole genome shotgun (WGS) entry which is preliminary data.</text>
</comment>
<comment type="similarity">
    <text evidence="2">Belongs to the TonB family.</text>
</comment>
<name>A0A519BJ17_ACIG2</name>
<dbReference type="InterPro" id="IPR037682">
    <property type="entry name" value="TonB_C"/>
</dbReference>
<sequence>MEDYINNSSFNNSNNNNDYREIPFGYAILLGAVFELVLVVAAILILSHMPKYVPIPQKPMMISLAAIPTPPKPIPVVKPKPKPTPPKPRPVVKPKPTPIPHPKPRVVRHTAQKVFKAVHVKNVPPSPAVHEIVPPSPRPMPVVEHGPINPSLIAMLTGEIRQKIKSSLVYPSAAKAMRMQGRVKVLFTYYNGTISKIKIIRSSQFSLLNSGAIKTLELANYPMPPKKLRNRILQFSIWIRFKLHR</sequence>
<dbReference type="PANTHER" id="PTHR33446:SF2">
    <property type="entry name" value="PROTEIN TONB"/>
    <property type="match status" value="1"/>
</dbReference>
<dbReference type="InterPro" id="IPR003538">
    <property type="entry name" value="TonB"/>
</dbReference>
<dbReference type="AlphaFoldDB" id="A0A519BJ17"/>
<dbReference type="Pfam" id="PF03544">
    <property type="entry name" value="TonB_C"/>
    <property type="match status" value="1"/>
</dbReference>
<dbReference type="GO" id="GO:0055085">
    <property type="term" value="P:transmembrane transport"/>
    <property type="evidence" value="ECO:0007669"/>
    <property type="project" value="InterPro"/>
</dbReference>
<keyword evidence="6 11" id="KW-0812">Transmembrane</keyword>
<dbReference type="GO" id="GO:0031992">
    <property type="term" value="F:energy transducer activity"/>
    <property type="evidence" value="ECO:0007669"/>
    <property type="project" value="InterPro"/>
</dbReference>
<evidence type="ECO:0000256" key="2">
    <source>
        <dbReference type="ARBA" id="ARBA00006555"/>
    </source>
</evidence>
<dbReference type="NCBIfam" id="TIGR01352">
    <property type="entry name" value="tonB_Cterm"/>
    <property type="match status" value="1"/>
</dbReference>
<evidence type="ECO:0000313" key="13">
    <source>
        <dbReference type="EMBL" id="RZD17257.1"/>
    </source>
</evidence>
<keyword evidence="5" id="KW-0997">Cell inner membrane</keyword>
<feature type="region of interest" description="Disordered" evidence="10">
    <location>
        <begin position="75"/>
        <end position="104"/>
    </location>
</feature>
<dbReference type="GO" id="GO:0015891">
    <property type="term" value="P:siderophore transport"/>
    <property type="evidence" value="ECO:0007669"/>
    <property type="project" value="InterPro"/>
</dbReference>
<dbReference type="InterPro" id="IPR051045">
    <property type="entry name" value="TonB-dependent_transducer"/>
</dbReference>
<evidence type="ECO:0000256" key="5">
    <source>
        <dbReference type="ARBA" id="ARBA00022519"/>
    </source>
</evidence>
<dbReference type="SUPFAM" id="SSF74653">
    <property type="entry name" value="TolA/TonB C-terminal domain"/>
    <property type="match status" value="1"/>
</dbReference>
<evidence type="ECO:0000313" key="14">
    <source>
        <dbReference type="Proteomes" id="UP000316562"/>
    </source>
</evidence>
<dbReference type="PANTHER" id="PTHR33446">
    <property type="entry name" value="PROTEIN TONB-RELATED"/>
    <property type="match status" value="1"/>
</dbReference>
<evidence type="ECO:0000256" key="9">
    <source>
        <dbReference type="ARBA" id="ARBA00023136"/>
    </source>
</evidence>
<comment type="subcellular location">
    <subcellularLocation>
        <location evidence="1">Cell inner membrane</location>
        <topology evidence="1">Single-pass membrane protein</topology>
        <orientation evidence="1">Periplasmic side</orientation>
    </subcellularLocation>
</comment>
<keyword evidence="9 11" id="KW-0472">Membrane</keyword>
<evidence type="ECO:0000256" key="6">
    <source>
        <dbReference type="ARBA" id="ARBA00022692"/>
    </source>
</evidence>
<dbReference type="Gene3D" id="3.30.1150.10">
    <property type="match status" value="1"/>
</dbReference>
<gene>
    <name evidence="13" type="ORF">EVJ46_03220</name>
</gene>
<keyword evidence="3" id="KW-0813">Transport</keyword>
<feature type="domain" description="TonB C-terminal" evidence="12">
    <location>
        <begin position="155"/>
        <end position="245"/>
    </location>
</feature>
<evidence type="ECO:0000256" key="11">
    <source>
        <dbReference type="SAM" id="Phobius"/>
    </source>
</evidence>
<evidence type="ECO:0000256" key="7">
    <source>
        <dbReference type="ARBA" id="ARBA00022927"/>
    </source>
</evidence>
<protein>
    <submittedName>
        <fullName evidence="13">TonB family protein</fullName>
    </submittedName>
</protein>
<evidence type="ECO:0000256" key="1">
    <source>
        <dbReference type="ARBA" id="ARBA00004383"/>
    </source>
</evidence>